<evidence type="ECO:0000256" key="5">
    <source>
        <dbReference type="ARBA" id="ARBA00023136"/>
    </source>
</evidence>
<dbReference type="EMBL" id="CAJRST010012224">
    <property type="protein sequence ID" value="CAG5928209.1"/>
    <property type="molecule type" value="Genomic_DNA"/>
</dbReference>
<keyword evidence="5 6" id="KW-0472">Membrane</keyword>
<keyword evidence="3 6" id="KW-0812">Transmembrane</keyword>
<dbReference type="PANTHER" id="PTHR14768:SF4">
    <property type="entry name" value="SYNAPSE DIFFERENTIATION-INDUCING GENE PROTEIN 1-LIKE"/>
    <property type="match status" value="1"/>
</dbReference>
<dbReference type="Pfam" id="PF04505">
    <property type="entry name" value="CD225"/>
    <property type="match status" value="1"/>
</dbReference>
<comment type="similarity">
    <text evidence="2">Belongs to the CD225/Dispanin family.</text>
</comment>
<accession>A0A8S4B1U8</accession>
<dbReference type="GO" id="GO:0016020">
    <property type="term" value="C:membrane"/>
    <property type="evidence" value="ECO:0007669"/>
    <property type="project" value="UniProtKB-SubCell"/>
</dbReference>
<proteinExistence type="inferred from homology"/>
<keyword evidence="4 6" id="KW-1133">Transmembrane helix</keyword>
<dbReference type="OrthoDB" id="8440917at2759"/>
<evidence type="ECO:0000256" key="1">
    <source>
        <dbReference type="ARBA" id="ARBA00004370"/>
    </source>
</evidence>
<protein>
    <submittedName>
        <fullName evidence="7">(Atlantic silverside) hypothetical protein</fullName>
    </submittedName>
</protein>
<evidence type="ECO:0000256" key="3">
    <source>
        <dbReference type="ARBA" id="ARBA00022692"/>
    </source>
</evidence>
<evidence type="ECO:0000256" key="6">
    <source>
        <dbReference type="SAM" id="Phobius"/>
    </source>
</evidence>
<evidence type="ECO:0000256" key="4">
    <source>
        <dbReference type="ARBA" id="ARBA00022989"/>
    </source>
</evidence>
<feature type="transmembrane region" description="Helical" evidence="6">
    <location>
        <begin position="105"/>
        <end position="131"/>
    </location>
</feature>
<gene>
    <name evidence="7" type="ORF">MMEN_LOCUS11872</name>
</gene>
<keyword evidence="8" id="KW-1185">Reference proteome</keyword>
<organism evidence="7 8">
    <name type="scientific">Menidia menidia</name>
    <name type="common">Atlantic silverside</name>
    <dbReference type="NCBI Taxonomy" id="238744"/>
    <lineage>
        <taxon>Eukaryota</taxon>
        <taxon>Metazoa</taxon>
        <taxon>Chordata</taxon>
        <taxon>Craniata</taxon>
        <taxon>Vertebrata</taxon>
        <taxon>Euteleostomi</taxon>
        <taxon>Actinopterygii</taxon>
        <taxon>Neopterygii</taxon>
        <taxon>Teleostei</taxon>
        <taxon>Neoteleostei</taxon>
        <taxon>Acanthomorphata</taxon>
        <taxon>Ovalentaria</taxon>
        <taxon>Atherinomorphae</taxon>
        <taxon>Atheriniformes</taxon>
        <taxon>Atherinopsidae</taxon>
        <taxon>Menidiinae</taxon>
        <taxon>Menidia</taxon>
    </lineage>
</organism>
<evidence type="ECO:0000313" key="7">
    <source>
        <dbReference type="EMBL" id="CAG5928209.1"/>
    </source>
</evidence>
<sequence>MSLCSEFRGTAQSSCGSVEIVPQLWLKATNAEGHCSPCETDCSSDSESEDNFIVVPPRDHLGLAIFSMLCCFWPLGIAAFYFSQGTTKAVNKGDFPLANIASRRALFLAALSITIGTGVYVGVVVALIAYLSKPGHI</sequence>
<reference evidence="7" key="1">
    <citation type="submission" date="2021-05" db="EMBL/GenBank/DDBJ databases">
        <authorList>
            <person name="Tigano A."/>
        </authorList>
    </citation>
    <scope>NUCLEOTIDE SEQUENCE</scope>
</reference>
<dbReference type="Proteomes" id="UP000677803">
    <property type="component" value="Unassembled WGS sequence"/>
</dbReference>
<evidence type="ECO:0000313" key="8">
    <source>
        <dbReference type="Proteomes" id="UP000677803"/>
    </source>
</evidence>
<name>A0A8S4B1U8_9TELE</name>
<comment type="caution">
    <text evidence="7">The sequence shown here is derived from an EMBL/GenBank/DDBJ whole genome shotgun (WGS) entry which is preliminary data.</text>
</comment>
<evidence type="ECO:0000256" key="2">
    <source>
        <dbReference type="ARBA" id="ARBA00006843"/>
    </source>
</evidence>
<dbReference type="AlphaFoldDB" id="A0A8S4B1U8"/>
<dbReference type="PANTHER" id="PTHR14768">
    <property type="entry name" value="UPF0338 PROTEIN"/>
    <property type="match status" value="1"/>
</dbReference>
<dbReference type="InterPro" id="IPR007593">
    <property type="entry name" value="CD225/Dispanin_fam"/>
</dbReference>
<feature type="transmembrane region" description="Helical" evidence="6">
    <location>
        <begin position="61"/>
        <end position="84"/>
    </location>
</feature>
<comment type="subcellular location">
    <subcellularLocation>
        <location evidence="1">Membrane</location>
    </subcellularLocation>
</comment>